<organism evidence="2 3">
    <name type="scientific">Portibacter lacus</name>
    <dbReference type="NCBI Taxonomy" id="1099794"/>
    <lineage>
        <taxon>Bacteria</taxon>
        <taxon>Pseudomonadati</taxon>
        <taxon>Bacteroidota</taxon>
        <taxon>Saprospiria</taxon>
        <taxon>Saprospirales</taxon>
        <taxon>Haliscomenobacteraceae</taxon>
        <taxon>Portibacter</taxon>
    </lineage>
</organism>
<comment type="caution">
    <text evidence="2">The sequence shown here is derived from an EMBL/GenBank/DDBJ whole genome shotgun (WGS) entry which is preliminary data.</text>
</comment>
<dbReference type="Proteomes" id="UP001156666">
    <property type="component" value="Unassembled WGS sequence"/>
</dbReference>
<dbReference type="SUPFAM" id="SSF82199">
    <property type="entry name" value="SET domain"/>
    <property type="match status" value="1"/>
</dbReference>
<feature type="domain" description="SET" evidence="1">
    <location>
        <begin position="1"/>
        <end position="94"/>
    </location>
</feature>
<dbReference type="GO" id="GO:0062122">
    <property type="term" value="F:histone H3K37 methyltransferase activity"/>
    <property type="evidence" value="ECO:0007669"/>
    <property type="project" value="InterPro"/>
</dbReference>
<evidence type="ECO:0000313" key="3">
    <source>
        <dbReference type="Proteomes" id="UP001156666"/>
    </source>
</evidence>
<proteinExistence type="predicted"/>
<dbReference type="PIRSF" id="PIRSF022536">
    <property type="entry name" value="A612L_SET"/>
    <property type="match status" value="1"/>
</dbReference>
<dbReference type="InterPro" id="IPR046341">
    <property type="entry name" value="SET_dom_sf"/>
</dbReference>
<dbReference type="PROSITE" id="PS50280">
    <property type="entry name" value="SET"/>
    <property type="match status" value="1"/>
</dbReference>
<evidence type="ECO:0000313" key="2">
    <source>
        <dbReference type="EMBL" id="GLR16449.1"/>
    </source>
</evidence>
<name>A0AA37SP03_9BACT</name>
<reference evidence="2" key="1">
    <citation type="journal article" date="2014" name="Int. J. Syst. Evol. Microbiol.">
        <title>Complete genome sequence of Corynebacterium casei LMG S-19264T (=DSM 44701T), isolated from a smear-ripened cheese.</title>
        <authorList>
            <consortium name="US DOE Joint Genome Institute (JGI-PGF)"/>
            <person name="Walter F."/>
            <person name="Albersmeier A."/>
            <person name="Kalinowski J."/>
            <person name="Ruckert C."/>
        </authorList>
    </citation>
    <scope>NUCLEOTIDE SEQUENCE</scope>
    <source>
        <strain evidence="2">NBRC 108769</strain>
    </source>
</reference>
<protein>
    <submittedName>
        <fullName evidence="2">SET domain-containing protein-lysine N-methyltransferase</fullName>
    </submittedName>
</protein>
<evidence type="ECO:0000259" key="1">
    <source>
        <dbReference type="PROSITE" id="PS50280"/>
    </source>
</evidence>
<dbReference type="Pfam" id="PF00856">
    <property type="entry name" value="SET"/>
    <property type="match status" value="1"/>
</dbReference>
<gene>
    <name evidence="2" type="ORF">GCM10007940_10640</name>
</gene>
<dbReference type="InterPro" id="IPR001214">
    <property type="entry name" value="SET_dom"/>
</dbReference>
<dbReference type="EMBL" id="BSOH01000005">
    <property type="protein sequence ID" value="GLR16449.1"/>
    <property type="molecule type" value="Genomic_DNA"/>
</dbReference>
<sequence>MYTAEPIYKDDIIESCPVILIPETEKDRIHKSTLHDYYFVWPAGGIAIALGYGSLYNHNKDPNAEIIFDLDEHEIVIQAIKDIEPGDEVLIDYTGGVRDHELWF</sequence>
<dbReference type="Gene3D" id="2.170.270.10">
    <property type="entry name" value="SET domain"/>
    <property type="match status" value="1"/>
</dbReference>
<dbReference type="AlphaFoldDB" id="A0AA37SP03"/>
<accession>A0AA37SP03</accession>
<dbReference type="InterPro" id="IPR009207">
    <property type="entry name" value="SET7_MeTrfase"/>
</dbReference>
<reference evidence="2" key="2">
    <citation type="submission" date="2023-01" db="EMBL/GenBank/DDBJ databases">
        <title>Draft genome sequence of Portibacter lacus strain NBRC 108769.</title>
        <authorList>
            <person name="Sun Q."/>
            <person name="Mori K."/>
        </authorList>
    </citation>
    <scope>NUCLEOTIDE SEQUENCE</scope>
    <source>
        <strain evidence="2">NBRC 108769</strain>
    </source>
</reference>
<keyword evidence="3" id="KW-1185">Reference proteome</keyword>